<name>A0ABN2ZGK7_9ACTN</name>
<dbReference type="EMBL" id="BAAANT010000012">
    <property type="protein sequence ID" value="GAA2141910.1"/>
    <property type="molecule type" value="Genomic_DNA"/>
</dbReference>
<sequence length="140" mass="15247">MFNLLLPVIMIAALFMLFRSNKKRQEQSKEMRSAMEPGSGVRTIGGMYALVKAVNEETVELEVAPGVVAHYTKSAIAAVLDPQEYDAIINGRPEEEELAELDESEEETADEKPLSLDKSVSDKKDVSGSDGTDGETPATK</sequence>
<proteinExistence type="inferred from homology"/>
<protein>
    <recommendedName>
        <fullName evidence="13">Preprotein translocase subunit YajC</fullName>
    </recommendedName>
</protein>
<dbReference type="NCBIfam" id="TIGR00739">
    <property type="entry name" value="yajC"/>
    <property type="match status" value="1"/>
</dbReference>
<evidence type="ECO:0000256" key="8">
    <source>
        <dbReference type="ARBA" id="ARBA00023010"/>
    </source>
</evidence>
<keyword evidence="5" id="KW-0812">Transmembrane</keyword>
<evidence type="ECO:0000256" key="7">
    <source>
        <dbReference type="ARBA" id="ARBA00022989"/>
    </source>
</evidence>
<evidence type="ECO:0000256" key="2">
    <source>
        <dbReference type="ARBA" id="ARBA00006742"/>
    </source>
</evidence>
<evidence type="ECO:0000256" key="10">
    <source>
        <dbReference type="SAM" id="MobiDB-lite"/>
    </source>
</evidence>
<keyword evidence="6" id="KW-0653">Protein transport</keyword>
<keyword evidence="12" id="KW-1185">Reference proteome</keyword>
<evidence type="ECO:0000256" key="1">
    <source>
        <dbReference type="ARBA" id="ARBA00004162"/>
    </source>
</evidence>
<evidence type="ECO:0000256" key="9">
    <source>
        <dbReference type="ARBA" id="ARBA00023136"/>
    </source>
</evidence>
<dbReference type="RefSeq" id="WP_344464320.1">
    <property type="nucleotide sequence ID" value="NZ_BAAANT010000012.1"/>
</dbReference>
<keyword evidence="9" id="KW-0472">Membrane</keyword>
<evidence type="ECO:0008006" key="13">
    <source>
        <dbReference type="Google" id="ProtNLM"/>
    </source>
</evidence>
<comment type="subcellular location">
    <subcellularLocation>
        <location evidence="1">Cell membrane</location>
        <topology evidence="1">Single-pass membrane protein</topology>
    </subcellularLocation>
</comment>
<keyword evidence="3" id="KW-0813">Transport</keyword>
<feature type="compositionally biased region" description="Acidic residues" evidence="10">
    <location>
        <begin position="94"/>
        <end position="109"/>
    </location>
</feature>
<dbReference type="InterPro" id="IPR003849">
    <property type="entry name" value="Preprotein_translocase_YajC"/>
</dbReference>
<dbReference type="PANTHER" id="PTHR33909:SF1">
    <property type="entry name" value="SEC TRANSLOCON ACCESSORY COMPLEX SUBUNIT YAJC"/>
    <property type="match status" value="1"/>
</dbReference>
<evidence type="ECO:0000313" key="12">
    <source>
        <dbReference type="Proteomes" id="UP001422759"/>
    </source>
</evidence>
<dbReference type="Proteomes" id="UP001422759">
    <property type="component" value="Unassembled WGS sequence"/>
</dbReference>
<feature type="region of interest" description="Disordered" evidence="10">
    <location>
        <begin position="91"/>
        <end position="140"/>
    </location>
</feature>
<keyword evidence="4" id="KW-1003">Cell membrane</keyword>
<accession>A0ABN2ZGK7</accession>
<evidence type="ECO:0000256" key="5">
    <source>
        <dbReference type="ARBA" id="ARBA00022692"/>
    </source>
</evidence>
<keyword evidence="7" id="KW-1133">Transmembrane helix</keyword>
<evidence type="ECO:0000313" key="11">
    <source>
        <dbReference type="EMBL" id="GAA2141910.1"/>
    </source>
</evidence>
<dbReference type="PANTHER" id="PTHR33909">
    <property type="entry name" value="SEC TRANSLOCON ACCESSORY COMPLEX SUBUNIT YAJC"/>
    <property type="match status" value="1"/>
</dbReference>
<gene>
    <name evidence="11" type="ORF">GCM10009760_26570</name>
</gene>
<reference evidence="11 12" key="1">
    <citation type="journal article" date="2019" name="Int. J. Syst. Evol. Microbiol.">
        <title>The Global Catalogue of Microorganisms (GCM) 10K type strain sequencing project: providing services to taxonomists for standard genome sequencing and annotation.</title>
        <authorList>
            <consortium name="The Broad Institute Genomics Platform"/>
            <consortium name="The Broad Institute Genome Sequencing Center for Infectious Disease"/>
            <person name="Wu L."/>
            <person name="Ma J."/>
        </authorList>
    </citation>
    <scope>NUCLEOTIDE SEQUENCE [LARGE SCALE GENOMIC DNA]</scope>
    <source>
        <strain evidence="11 12">JCM 14560</strain>
    </source>
</reference>
<feature type="compositionally biased region" description="Basic and acidic residues" evidence="10">
    <location>
        <begin position="110"/>
        <end position="127"/>
    </location>
</feature>
<dbReference type="SMART" id="SM01323">
    <property type="entry name" value="YajC"/>
    <property type="match status" value="1"/>
</dbReference>
<comment type="similarity">
    <text evidence="2">Belongs to the YajC family.</text>
</comment>
<evidence type="ECO:0000256" key="6">
    <source>
        <dbReference type="ARBA" id="ARBA00022927"/>
    </source>
</evidence>
<keyword evidence="8" id="KW-0811">Translocation</keyword>
<evidence type="ECO:0000256" key="3">
    <source>
        <dbReference type="ARBA" id="ARBA00022448"/>
    </source>
</evidence>
<organism evidence="11 12">
    <name type="scientific">Kitasatospora kazusensis</name>
    <dbReference type="NCBI Taxonomy" id="407974"/>
    <lineage>
        <taxon>Bacteria</taxon>
        <taxon>Bacillati</taxon>
        <taxon>Actinomycetota</taxon>
        <taxon>Actinomycetes</taxon>
        <taxon>Kitasatosporales</taxon>
        <taxon>Streptomycetaceae</taxon>
        <taxon>Kitasatospora</taxon>
    </lineage>
</organism>
<evidence type="ECO:0000256" key="4">
    <source>
        <dbReference type="ARBA" id="ARBA00022475"/>
    </source>
</evidence>
<dbReference type="Pfam" id="PF02699">
    <property type="entry name" value="YajC"/>
    <property type="match status" value="1"/>
</dbReference>
<comment type="caution">
    <text evidence="11">The sequence shown here is derived from an EMBL/GenBank/DDBJ whole genome shotgun (WGS) entry which is preliminary data.</text>
</comment>